<feature type="compositionally biased region" description="Basic residues" evidence="1">
    <location>
        <begin position="101"/>
        <end position="110"/>
    </location>
</feature>
<accession>A0A6A6PEK5</accession>
<dbReference type="AlphaFoldDB" id="A0A6A6PEK5"/>
<evidence type="ECO:0000256" key="1">
    <source>
        <dbReference type="SAM" id="MobiDB-lite"/>
    </source>
</evidence>
<organism evidence="2 3">
    <name type="scientific">Lineolata rhizophorae</name>
    <dbReference type="NCBI Taxonomy" id="578093"/>
    <lineage>
        <taxon>Eukaryota</taxon>
        <taxon>Fungi</taxon>
        <taxon>Dikarya</taxon>
        <taxon>Ascomycota</taxon>
        <taxon>Pezizomycotina</taxon>
        <taxon>Dothideomycetes</taxon>
        <taxon>Dothideomycetes incertae sedis</taxon>
        <taxon>Lineolatales</taxon>
        <taxon>Lineolataceae</taxon>
        <taxon>Lineolata</taxon>
    </lineage>
</organism>
<gene>
    <name evidence="2" type="ORF">BDY21DRAFT_331307</name>
</gene>
<name>A0A6A6PEK5_9PEZI</name>
<feature type="compositionally biased region" description="Basic and acidic residues" evidence="1">
    <location>
        <begin position="38"/>
        <end position="70"/>
    </location>
</feature>
<keyword evidence="3" id="KW-1185">Reference proteome</keyword>
<dbReference type="EMBL" id="MU001670">
    <property type="protein sequence ID" value="KAF2462401.1"/>
    <property type="molecule type" value="Genomic_DNA"/>
</dbReference>
<feature type="compositionally biased region" description="Basic and acidic residues" evidence="1">
    <location>
        <begin position="89"/>
        <end position="99"/>
    </location>
</feature>
<proteinExistence type="predicted"/>
<feature type="region of interest" description="Disordered" evidence="1">
    <location>
        <begin position="1"/>
        <end position="118"/>
    </location>
</feature>
<evidence type="ECO:0000313" key="2">
    <source>
        <dbReference type="EMBL" id="KAF2462401.1"/>
    </source>
</evidence>
<reference evidence="2" key="1">
    <citation type="journal article" date="2020" name="Stud. Mycol.">
        <title>101 Dothideomycetes genomes: a test case for predicting lifestyles and emergence of pathogens.</title>
        <authorList>
            <person name="Haridas S."/>
            <person name="Albert R."/>
            <person name="Binder M."/>
            <person name="Bloem J."/>
            <person name="Labutti K."/>
            <person name="Salamov A."/>
            <person name="Andreopoulos B."/>
            <person name="Baker S."/>
            <person name="Barry K."/>
            <person name="Bills G."/>
            <person name="Bluhm B."/>
            <person name="Cannon C."/>
            <person name="Castanera R."/>
            <person name="Culley D."/>
            <person name="Daum C."/>
            <person name="Ezra D."/>
            <person name="Gonzalez J."/>
            <person name="Henrissat B."/>
            <person name="Kuo A."/>
            <person name="Liang C."/>
            <person name="Lipzen A."/>
            <person name="Lutzoni F."/>
            <person name="Magnuson J."/>
            <person name="Mondo S."/>
            <person name="Nolan M."/>
            <person name="Ohm R."/>
            <person name="Pangilinan J."/>
            <person name="Park H.-J."/>
            <person name="Ramirez L."/>
            <person name="Alfaro M."/>
            <person name="Sun H."/>
            <person name="Tritt A."/>
            <person name="Yoshinaga Y."/>
            <person name="Zwiers L.-H."/>
            <person name="Turgeon B."/>
            <person name="Goodwin S."/>
            <person name="Spatafora J."/>
            <person name="Crous P."/>
            <person name="Grigoriev I."/>
        </authorList>
    </citation>
    <scope>NUCLEOTIDE SEQUENCE</scope>
    <source>
        <strain evidence="2">ATCC 16933</strain>
    </source>
</reference>
<evidence type="ECO:0000313" key="3">
    <source>
        <dbReference type="Proteomes" id="UP000799766"/>
    </source>
</evidence>
<dbReference type="Proteomes" id="UP000799766">
    <property type="component" value="Unassembled WGS sequence"/>
</dbReference>
<protein>
    <submittedName>
        <fullName evidence="2">Uncharacterized protein</fullName>
    </submittedName>
</protein>
<sequence length="118" mass="12754">MTNTTAPTIRVGSMSPRVDATRRRRGGCRALEGASWALEREDGAEAPRREDGAETPRREGRAKALRREDGAEAPSVCKCRASVSRLGKLGREGRSEGRGGRLGRARRGRRPSGGLAAW</sequence>